<proteinExistence type="predicted"/>
<feature type="transmembrane region" description="Helical" evidence="1">
    <location>
        <begin position="214"/>
        <end position="236"/>
    </location>
</feature>
<keyword evidence="1" id="KW-0812">Transmembrane</keyword>
<dbReference type="OrthoDB" id="43807at2759"/>
<reference evidence="2 3" key="1">
    <citation type="submission" date="2018-08" db="EMBL/GenBank/DDBJ databases">
        <authorList>
            <person name="Laetsch R D."/>
            <person name="Stevens L."/>
            <person name="Kumar S."/>
            <person name="Blaxter L. M."/>
        </authorList>
    </citation>
    <scope>NUCLEOTIDE SEQUENCE [LARGE SCALE GENOMIC DNA]</scope>
</reference>
<evidence type="ECO:0008006" key="4">
    <source>
        <dbReference type="Google" id="ProtNLM"/>
    </source>
</evidence>
<dbReference type="InterPro" id="IPR026728">
    <property type="entry name" value="BLTP3A/B"/>
</dbReference>
<dbReference type="OMA" id="DILWVAT"/>
<keyword evidence="1" id="KW-1133">Transmembrane helix</keyword>
<sequence length="773" mass="88043">MANIIKNQIIKHLSKFARNITADQISVQILSGKGELRNIELNEIVLSEVGPGITNVVTNQASTLQQNSRQDSLDETKITASETSNFFFLYWNTELAELDRKETNFDHVYNSCQSLRLLFIDEIRVEVELSSEEVFEHGSNPLSAFGDSTYGFANRVAEGMSLYVNSVEINFDSGVFRGSLALTKLAVESKSAGWQTVSDLRYTRLEDTKDNKLLLFKMAYFFKYLMILLGTFYFMIYANQKDGRVLNGRIQILLDHILWIATLPQVRSAIAFYDHIMSIIKASPKKVPKIYHTQIVEIKIPAAKSNSSITIPNAFRHFDVQRTSYHVCVGRIDFHLCDDDQTINSHPVDWDIDCGALQVSLVRLSLDFYPSNIASSDRSNWIRYDNANDCASWVQKILQFHLCKLYNDFDPSAHSQIVELWPKLMSQNCVIRMHDIIVQCVTDMNSKKEAMFNLFMSDRKPNTSEADSPLFHLELASFYHPTCKSFPVPANVTHLLLGPFFFLIDQRTIRWLLFVINDIKYALQISKIMHEVSRMPKTYVRVDLLMPKVIIPLKEPFMRDKRFARRVVISMNTWSATNCKAVFGDESASFFKSISSNIIDFIDCIDIGQENMLFCGFPLFELVALSSLIRVTDTLVSERIWISTSPIQINTDSGEGVWSTPLLASVAFHALISAEPMRVNVAVQPMSKIRVAINHFQFIQIMNLISNISDFVDQLVNDQKFFSAERSDGSCTTIELVCFLREIELNIILPNEQIPTPYDAQKPVQLPTTPSDG</sequence>
<keyword evidence="3" id="KW-1185">Reference proteome</keyword>
<evidence type="ECO:0000313" key="2">
    <source>
        <dbReference type="EMBL" id="VDK72943.1"/>
    </source>
</evidence>
<dbReference type="EMBL" id="UYRX01000080">
    <property type="protein sequence ID" value="VDK72943.1"/>
    <property type="molecule type" value="Genomic_DNA"/>
</dbReference>
<accession>A0A3P6SSE3</accession>
<evidence type="ECO:0000256" key="1">
    <source>
        <dbReference type="SAM" id="Phobius"/>
    </source>
</evidence>
<dbReference type="STRING" id="42156.A0A3P6SSE3"/>
<protein>
    <recommendedName>
        <fullName evidence="4">Chorein N-terminal domain-containing protein</fullName>
    </recommendedName>
</protein>
<dbReference type="PANTHER" id="PTHR22774:SF11">
    <property type="entry name" value="CHOREIN N-TERMINAL DOMAIN-CONTAINING PROTEIN"/>
    <property type="match status" value="1"/>
</dbReference>
<name>A0A3P6SSE3_LITSI</name>
<organism evidence="2 3">
    <name type="scientific">Litomosoides sigmodontis</name>
    <name type="common">Filarial nematode worm</name>
    <dbReference type="NCBI Taxonomy" id="42156"/>
    <lineage>
        <taxon>Eukaryota</taxon>
        <taxon>Metazoa</taxon>
        <taxon>Ecdysozoa</taxon>
        <taxon>Nematoda</taxon>
        <taxon>Chromadorea</taxon>
        <taxon>Rhabditida</taxon>
        <taxon>Spirurina</taxon>
        <taxon>Spiruromorpha</taxon>
        <taxon>Filarioidea</taxon>
        <taxon>Onchocercidae</taxon>
        <taxon>Litomosoides</taxon>
    </lineage>
</organism>
<keyword evidence="1" id="KW-0472">Membrane</keyword>
<dbReference type="AlphaFoldDB" id="A0A3P6SSE3"/>
<dbReference type="Proteomes" id="UP000277928">
    <property type="component" value="Unassembled WGS sequence"/>
</dbReference>
<dbReference type="PANTHER" id="PTHR22774">
    <property type="entry name" value="CHOREIN N-TERMINAL DOMAIN-CONTAINING PROTEIN"/>
    <property type="match status" value="1"/>
</dbReference>
<gene>
    <name evidence="2" type="ORF">NLS_LOCUS1947</name>
</gene>
<evidence type="ECO:0000313" key="3">
    <source>
        <dbReference type="Proteomes" id="UP000277928"/>
    </source>
</evidence>
<dbReference type="Pfam" id="PF24917">
    <property type="entry name" value="BLTP3A_B"/>
    <property type="match status" value="4"/>
</dbReference>